<evidence type="ECO:0000256" key="1">
    <source>
        <dbReference type="ARBA" id="ARBA00006373"/>
    </source>
</evidence>
<evidence type="ECO:0000259" key="3">
    <source>
        <dbReference type="PROSITE" id="PS50022"/>
    </source>
</evidence>
<dbReference type="InParanoid" id="A0A6P8IZD8"/>
<dbReference type="Gene3D" id="2.10.25.10">
    <property type="entry name" value="Laminin"/>
    <property type="match status" value="1"/>
</dbReference>
<reference evidence="6" key="1">
    <citation type="submission" date="2025-08" db="UniProtKB">
        <authorList>
            <consortium name="RefSeq"/>
        </authorList>
    </citation>
    <scope>IDENTIFICATION</scope>
    <source>
        <tissue evidence="6">Tentacle</tissue>
    </source>
</reference>
<dbReference type="CDD" id="cd00057">
    <property type="entry name" value="FA58C"/>
    <property type="match status" value="1"/>
</dbReference>
<protein>
    <submittedName>
        <fullName evidence="6">EGF-like repeat and discoidin I-like domain-containing protein 3</fullName>
    </submittedName>
</protein>
<dbReference type="SMART" id="SM00231">
    <property type="entry name" value="FA58C"/>
    <property type="match status" value="1"/>
</dbReference>
<organism evidence="5 6">
    <name type="scientific">Actinia tenebrosa</name>
    <name type="common">Australian red waratah sea anemone</name>
    <dbReference type="NCBI Taxonomy" id="6105"/>
    <lineage>
        <taxon>Eukaryota</taxon>
        <taxon>Metazoa</taxon>
        <taxon>Cnidaria</taxon>
        <taxon>Anthozoa</taxon>
        <taxon>Hexacorallia</taxon>
        <taxon>Actiniaria</taxon>
        <taxon>Actiniidae</taxon>
        <taxon>Actinia</taxon>
    </lineage>
</organism>
<evidence type="ECO:0000256" key="2">
    <source>
        <dbReference type="PROSITE-ProRule" id="PRU00076"/>
    </source>
</evidence>
<comment type="similarity">
    <text evidence="1">Belongs to the EGF domain peptide family.</text>
</comment>
<evidence type="ECO:0000313" key="6">
    <source>
        <dbReference type="RefSeq" id="XP_031571293.1"/>
    </source>
</evidence>
<keyword evidence="5" id="KW-1185">Reference proteome</keyword>
<dbReference type="PANTHER" id="PTHR24543:SF335">
    <property type="entry name" value="EGF-LIKE REPEAT AND DISCOIDIN I-LIKE DOMAIN-CONTAINING PROTEIN 3"/>
    <property type="match status" value="1"/>
</dbReference>
<dbReference type="OrthoDB" id="5985199at2759"/>
<dbReference type="SUPFAM" id="SSF57196">
    <property type="entry name" value="EGF/Laminin"/>
    <property type="match status" value="1"/>
</dbReference>
<dbReference type="Pfam" id="PF00754">
    <property type="entry name" value="F5_F8_type_C"/>
    <property type="match status" value="1"/>
</dbReference>
<evidence type="ECO:0000259" key="4">
    <source>
        <dbReference type="PROSITE" id="PS50026"/>
    </source>
</evidence>
<dbReference type="PROSITE" id="PS50026">
    <property type="entry name" value="EGF_3"/>
    <property type="match status" value="1"/>
</dbReference>
<dbReference type="SUPFAM" id="SSF49785">
    <property type="entry name" value="Galactose-binding domain-like"/>
    <property type="match status" value="1"/>
</dbReference>
<comment type="caution">
    <text evidence="2">Lacks conserved residue(s) required for the propagation of feature annotation.</text>
</comment>
<sequence>MTSPHEAKITCFNNSPCKNGGTCLVDSSVPVGYRCTCTLFNTGLKCENWTAAHCNGLPLGLEDKRIADSQLSASSVVNNYHHPKYARLNALPGSDHAGSWRGASRNGEYFQVDLLTTKMITKFATQGRPRDKYNRNQWISKFSLTYSVDGSTWVSYRGDGQSTKIFNGNSDKDTIVSHSLGVDVPIVARYIRIVVQAFVESPSLRAELYGCNI</sequence>
<gene>
    <name evidence="6" type="primary">LOC116305501</name>
</gene>
<accession>A0A6P8IZD8</accession>
<dbReference type="PANTHER" id="PTHR24543">
    <property type="entry name" value="MULTICOPPER OXIDASE-RELATED"/>
    <property type="match status" value="1"/>
</dbReference>
<feature type="domain" description="F5/8 type C" evidence="3">
    <location>
        <begin position="54"/>
        <end position="211"/>
    </location>
</feature>
<dbReference type="PROSITE" id="PS00022">
    <property type="entry name" value="EGF_1"/>
    <property type="match status" value="1"/>
</dbReference>
<dbReference type="AlphaFoldDB" id="A0A6P8IZD8"/>
<feature type="domain" description="EGF-like" evidence="4">
    <location>
        <begin position="7"/>
        <end position="47"/>
    </location>
</feature>
<dbReference type="Gene3D" id="2.60.120.260">
    <property type="entry name" value="Galactose-binding domain-like"/>
    <property type="match status" value="1"/>
</dbReference>
<dbReference type="InterPro" id="IPR000742">
    <property type="entry name" value="EGF"/>
</dbReference>
<feature type="disulfide bond" evidence="2">
    <location>
        <begin position="37"/>
        <end position="46"/>
    </location>
</feature>
<proteinExistence type="inferred from homology"/>
<dbReference type="FunFam" id="2.60.120.260:FF:000016">
    <property type="entry name" value="Contactin-associated protein-like 4 isoform 1"/>
    <property type="match status" value="1"/>
</dbReference>
<dbReference type="CDD" id="cd00054">
    <property type="entry name" value="EGF_CA"/>
    <property type="match status" value="1"/>
</dbReference>
<keyword evidence="2" id="KW-0245">EGF-like domain</keyword>
<dbReference type="Proteomes" id="UP000515163">
    <property type="component" value="Unplaced"/>
</dbReference>
<evidence type="ECO:0000313" key="5">
    <source>
        <dbReference type="Proteomes" id="UP000515163"/>
    </source>
</evidence>
<name>A0A6P8IZD8_ACTTE</name>
<dbReference type="PROSITE" id="PS50022">
    <property type="entry name" value="FA58C_3"/>
    <property type="match status" value="1"/>
</dbReference>
<dbReference type="KEGG" id="aten:116305501"/>
<dbReference type="InterPro" id="IPR008979">
    <property type="entry name" value="Galactose-bd-like_sf"/>
</dbReference>
<dbReference type="InterPro" id="IPR000421">
    <property type="entry name" value="FA58C"/>
</dbReference>
<dbReference type="GeneID" id="116305501"/>
<keyword evidence="2" id="KW-1015">Disulfide bond</keyword>
<dbReference type="RefSeq" id="XP_031571293.1">
    <property type="nucleotide sequence ID" value="XM_031715433.1"/>
</dbReference>